<sequence>MRSKLKSKLKSKMRSKMTYMYRIHFLFAIFTNHTNQAQIKIFAKFAEEMLYEIGPEATAN</sequence>
<dbReference type="Proteomes" id="UP000282076">
    <property type="component" value="Unassembled WGS sequence"/>
</dbReference>
<keyword evidence="2" id="KW-1185">Reference proteome</keyword>
<dbReference type="AlphaFoldDB" id="A0A494XZY2"/>
<name>A0A494XZY2_9BACL</name>
<accession>A0A494XZY2</accession>
<dbReference type="EMBL" id="RBZM01000004">
    <property type="protein sequence ID" value="RKP55549.1"/>
    <property type="molecule type" value="Genomic_DNA"/>
</dbReference>
<proteinExistence type="predicted"/>
<reference evidence="1 2" key="1">
    <citation type="submission" date="2018-10" db="EMBL/GenBank/DDBJ databases">
        <title>Cohnella sp. M2MS4P-1, whole genome shotgun sequence.</title>
        <authorList>
            <person name="Tuo L."/>
        </authorList>
    </citation>
    <scope>NUCLEOTIDE SEQUENCE [LARGE SCALE GENOMIC DNA]</scope>
    <source>
        <strain evidence="1 2">M2MS4P-1</strain>
    </source>
</reference>
<evidence type="ECO:0000313" key="2">
    <source>
        <dbReference type="Proteomes" id="UP000282076"/>
    </source>
</evidence>
<gene>
    <name evidence="1" type="ORF">D7Z26_10220</name>
</gene>
<evidence type="ECO:0000313" key="1">
    <source>
        <dbReference type="EMBL" id="RKP55549.1"/>
    </source>
</evidence>
<organism evidence="1 2">
    <name type="scientific">Cohnella endophytica</name>
    <dbReference type="NCBI Taxonomy" id="2419778"/>
    <lineage>
        <taxon>Bacteria</taxon>
        <taxon>Bacillati</taxon>
        <taxon>Bacillota</taxon>
        <taxon>Bacilli</taxon>
        <taxon>Bacillales</taxon>
        <taxon>Paenibacillaceae</taxon>
        <taxon>Cohnella</taxon>
    </lineage>
</organism>
<protein>
    <submittedName>
        <fullName evidence="1">Uncharacterized protein</fullName>
    </submittedName>
</protein>
<comment type="caution">
    <text evidence="1">The sequence shown here is derived from an EMBL/GenBank/DDBJ whole genome shotgun (WGS) entry which is preliminary data.</text>
</comment>